<feature type="transmembrane region" description="Helical" evidence="9">
    <location>
        <begin position="324"/>
        <end position="345"/>
    </location>
</feature>
<dbReference type="InterPro" id="IPR003663">
    <property type="entry name" value="Sugar/inositol_transpt"/>
</dbReference>
<feature type="transmembrane region" description="Helical" evidence="9">
    <location>
        <begin position="380"/>
        <end position="408"/>
    </location>
</feature>
<dbReference type="Proteomes" id="UP000242814">
    <property type="component" value="Unassembled WGS sequence"/>
</dbReference>
<dbReference type="VEuPathDB" id="FungiDB:PABG_04206"/>
<organism evidence="11 12">
    <name type="scientific">Paracoccidioides brasiliensis</name>
    <dbReference type="NCBI Taxonomy" id="121759"/>
    <lineage>
        <taxon>Eukaryota</taxon>
        <taxon>Fungi</taxon>
        <taxon>Dikarya</taxon>
        <taxon>Ascomycota</taxon>
        <taxon>Pezizomycotina</taxon>
        <taxon>Eurotiomycetes</taxon>
        <taxon>Eurotiomycetidae</taxon>
        <taxon>Onygenales</taxon>
        <taxon>Ajellomycetaceae</taxon>
        <taxon>Paracoccidioides</taxon>
    </lineage>
</organism>
<dbReference type="PROSITE" id="PS00217">
    <property type="entry name" value="SUGAR_TRANSPORT_2"/>
    <property type="match status" value="1"/>
</dbReference>
<evidence type="ECO:0000256" key="3">
    <source>
        <dbReference type="ARBA" id="ARBA00022448"/>
    </source>
</evidence>
<dbReference type="CDD" id="cd17356">
    <property type="entry name" value="MFS_HXT"/>
    <property type="match status" value="1"/>
</dbReference>
<name>A0A1D2JD83_PARBR</name>
<dbReference type="PANTHER" id="PTHR48022:SF6">
    <property type="entry name" value="MSTA PROTEIN-RELATED"/>
    <property type="match status" value="1"/>
</dbReference>
<dbReference type="FunFam" id="1.20.1250.20:FF:000078">
    <property type="entry name" value="MFS maltose transporter, putative"/>
    <property type="match status" value="1"/>
</dbReference>
<comment type="caution">
    <text evidence="11">The sequence shown here is derived from an EMBL/GenBank/DDBJ whole genome shotgun (WGS) entry which is preliminary data.</text>
</comment>
<keyword evidence="6 9" id="KW-0472">Membrane</keyword>
<evidence type="ECO:0000256" key="6">
    <source>
        <dbReference type="ARBA" id="ARBA00023136"/>
    </source>
</evidence>
<evidence type="ECO:0000256" key="7">
    <source>
        <dbReference type="RuleBase" id="RU003346"/>
    </source>
</evidence>
<dbReference type="PROSITE" id="PS00216">
    <property type="entry name" value="SUGAR_TRANSPORT_1"/>
    <property type="match status" value="1"/>
</dbReference>
<feature type="transmembrane region" description="Helical" evidence="9">
    <location>
        <begin position="289"/>
        <end position="312"/>
    </location>
</feature>
<protein>
    <recommendedName>
        <fullName evidence="10">Major facilitator superfamily (MFS) profile domain-containing protein</fullName>
    </recommendedName>
</protein>
<dbReference type="PANTHER" id="PTHR48022">
    <property type="entry name" value="PLASTIDIC GLUCOSE TRANSPORTER 4"/>
    <property type="match status" value="1"/>
</dbReference>
<dbReference type="OMA" id="KRFRGAM"/>
<evidence type="ECO:0000256" key="2">
    <source>
        <dbReference type="ARBA" id="ARBA00010992"/>
    </source>
</evidence>
<dbReference type="InterPro" id="IPR036259">
    <property type="entry name" value="MFS_trans_sf"/>
</dbReference>
<feature type="transmembrane region" description="Helical" evidence="9">
    <location>
        <begin position="195"/>
        <end position="217"/>
    </location>
</feature>
<proteinExistence type="inferred from homology"/>
<feature type="transmembrane region" description="Helical" evidence="9">
    <location>
        <begin position="420"/>
        <end position="443"/>
    </location>
</feature>
<feature type="compositionally biased region" description="Low complexity" evidence="8">
    <location>
        <begin position="517"/>
        <end position="528"/>
    </location>
</feature>
<dbReference type="Gene3D" id="1.20.1250.20">
    <property type="entry name" value="MFS general substrate transporter like domains"/>
    <property type="match status" value="1"/>
</dbReference>
<evidence type="ECO:0000313" key="11">
    <source>
        <dbReference type="EMBL" id="ODH26751.1"/>
    </source>
</evidence>
<feature type="transmembrane region" description="Helical" evidence="9">
    <location>
        <begin position="79"/>
        <end position="99"/>
    </location>
</feature>
<comment type="subcellular location">
    <subcellularLocation>
        <location evidence="1">Membrane</location>
        <topology evidence="1">Multi-pass membrane protein</topology>
    </subcellularLocation>
</comment>
<dbReference type="PROSITE" id="PS50850">
    <property type="entry name" value="MFS"/>
    <property type="match status" value="1"/>
</dbReference>
<feature type="transmembrane region" description="Helical" evidence="9">
    <location>
        <begin position="166"/>
        <end position="183"/>
    </location>
</feature>
<gene>
    <name evidence="11" type="ORF">ACO22_04436</name>
</gene>
<accession>A0A1D2JD83</accession>
<feature type="transmembrane region" description="Helical" evidence="9">
    <location>
        <begin position="136"/>
        <end position="154"/>
    </location>
</feature>
<evidence type="ECO:0000256" key="9">
    <source>
        <dbReference type="SAM" id="Phobius"/>
    </source>
</evidence>
<dbReference type="AlphaFoldDB" id="A0A1D2JD83"/>
<keyword evidence="5 9" id="KW-1133">Transmembrane helix</keyword>
<evidence type="ECO:0000259" key="10">
    <source>
        <dbReference type="PROSITE" id="PS50850"/>
    </source>
</evidence>
<sequence>MPSNMMFGTDDVDRVEAPVTTRAYILCAFASFGGILFGYDSGYVNGVLGMDYFKKTFGHPVPLDVDKSGYNIATWQKSLIVSILSLGTFIGSVASGSIAERIGRRLTIMMACLLFGVGVAIQVGATKVNDLVGGRLVAGLGVGAISSVVILYVSEIAPKRFRGAMVSIYQWAITIGLLIAAVIDKATEKLNTPASYRIPIGIQLIWALILGVGLGFLPESPRYFVKQKKNEHAAASLSRIRNLPVESEYVKTELAEIAANYEYESKISSTSWLDCFRGGLRPSGNLRRVILGTALQMFQQLTGVNFIFYYGTTFFQQSGLQNPFLISIITNVVNVASTPISFYTIERFGRRNLLIWGAFAMLLCEFIIASVGTALPGSNVASTCLIVFVCLYILGFASTWGPGAWVLIGEIFPLPIRARGVALSTASNWLWNYILALVTPYLVDAEKANLGSKVFFIWGTTCTLSMLFSYFFVYETKGLSLEQVDRMFEESNPRASGKWKPTETFASRMGMIRPEYAPTSAPEPTSAPGHMSSTADSSPIVPHQEATEVKNDAEIETS</sequence>
<feature type="domain" description="Major facilitator superfamily (MFS) profile" evidence="10">
    <location>
        <begin position="26"/>
        <end position="477"/>
    </location>
</feature>
<dbReference type="VEuPathDB" id="FungiDB:PADG_04574"/>
<keyword evidence="3 7" id="KW-0813">Transport</keyword>
<dbReference type="InterPro" id="IPR050360">
    <property type="entry name" value="MFS_Sugar_Transporters"/>
</dbReference>
<feature type="transmembrane region" description="Helical" evidence="9">
    <location>
        <begin position="352"/>
        <end position="374"/>
    </location>
</feature>
<dbReference type="GO" id="GO:0016020">
    <property type="term" value="C:membrane"/>
    <property type="evidence" value="ECO:0007669"/>
    <property type="project" value="UniProtKB-SubCell"/>
</dbReference>
<evidence type="ECO:0000256" key="1">
    <source>
        <dbReference type="ARBA" id="ARBA00004141"/>
    </source>
</evidence>
<dbReference type="SUPFAM" id="SSF103473">
    <property type="entry name" value="MFS general substrate transporter"/>
    <property type="match status" value="1"/>
</dbReference>
<reference evidence="11 12" key="1">
    <citation type="submission" date="2016-06" db="EMBL/GenBank/DDBJ databases">
        <authorList>
            <person name="Kjaerup R.B."/>
            <person name="Dalgaard T.S."/>
            <person name="Juul-Madsen H.R."/>
        </authorList>
    </citation>
    <scope>NUCLEOTIDE SEQUENCE [LARGE SCALE GENOMIC DNA]</scope>
    <source>
        <strain evidence="11 12">Pb300</strain>
    </source>
</reference>
<feature type="transmembrane region" description="Helical" evidence="9">
    <location>
        <begin position="106"/>
        <end position="124"/>
    </location>
</feature>
<feature type="transmembrane region" description="Helical" evidence="9">
    <location>
        <begin position="455"/>
        <end position="473"/>
    </location>
</feature>
<dbReference type="InterPro" id="IPR005828">
    <property type="entry name" value="MFS_sugar_transport-like"/>
</dbReference>
<dbReference type="GO" id="GO:0005351">
    <property type="term" value="F:carbohydrate:proton symporter activity"/>
    <property type="evidence" value="ECO:0007669"/>
    <property type="project" value="TreeGrafter"/>
</dbReference>
<evidence type="ECO:0000313" key="12">
    <source>
        <dbReference type="Proteomes" id="UP000242814"/>
    </source>
</evidence>
<dbReference type="InterPro" id="IPR020846">
    <property type="entry name" value="MFS_dom"/>
</dbReference>
<feature type="transmembrane region" description="Helical" evidence="9">
    <location>
        <begin position="21"/>
        <end position="39"/>
    </location>
</feature>
<dbReference type="Pfam" id="PF00083">
    <property type="entry name" value="Sugar_tr"/>
    <property type="match status" value="1"/>
</dbReference>
<evidence type="ECO:0000256" key="4">
    <source>
        <dbReference type="ARBA" id="ARBA00022692"/>
    </source>
</evidence>
<dbReference type="InterPro" id="IPR005829">
    <property type="entry name" value="Sugar_transporter_CS"/>
</dbReference>
<comment type="similarity">
    <text evidence="2 7">Belongs to the major facilitator superfamily. Sugar transporter (TC 2.A.1.1) family.</text>
</comment>
<dbReference type="NCBIfam" id="TIGR00879">
    <property type="entry name" value="SP"/>
    <property type="match status" value="1"/>
</dbReference>
<evidence type="ECO:0000256" key="8">
    <source>
        <dbReference type="SAM" id="MobiDB-lite"/>
    </source>
</evidence>
<evidence type="ECO:0000256" key="5">
    <source>
        <dbReference type="ARBA" id="ARBA00022989"/>
    </source>
</evidence>
<dbReference type="EMBL" id="LZYO01000176">
    <property type="protein sequence ID" value="ODH26751.1"/>
    <property type="molecule type" value="Genomic_DNA"/>
</dbReference>
<dbReference type="PRINTS" id="PR00171">
    <property type="entry name" value="SUGRTRNSPORT"/>
</dbReference>
<feature type="compositionally biased region" description="Basic and acidic residues" evidence="8">
    <location>
        <begin position="545"/>
        <end position="558"/>
    </location>
</feature>
<keyword evidence="4 9" id="KW-0812">Transmembrane</keyword>
<feature type="region of interest" description="Disordered" evidence="8">
    <location>
        <begin position="515"/>
        <end position="558"/>
    </location>
</feature>